<reference evidence="2" key="1">
    <citation type="journal article" date="2012" name="PLoS Genet.">
        <title>Comparative analysis of the genomes of two field isolates of the rice blast fungus Magnaporthe oryzae.</title>
        <authorList>
            <person name="Xue M."/>
            <person name="Yang J."/>
            <person name="Li Z."/>
            <person name="Hu S."/>
            <person name="Yao N."/>
            <person name="Dean R.A."/>
            <person name="Zhao W."/>
            <person name="Shen M."/>
            <person name="Zhang H."/>
            <person name="Li C."/>
            <person name="Liu L."/>
            <person name="Cao L."/>
            <person name="Xu X."/>
            <person name="Xing Y."/>
            <person name="Hsiang T."/>
            <person name="Zhang Z."/>
            <person name="Xu J.R."/>
            <person name="Peng Y.L."/>
        </authorList>
    </citation>
    <scope>NUCLEOTIDE SEQUENCE</scope>
    <source>
        <strain evidence="2">Y34</strain>
    </source>
</reference>
<name>A0AA97NT73_PYRO3</name>
<proteinExistence type="predicted"/>
<feature type="region of interest" description="Disordered" evidence="1">
    <location>
        <begin position="104"/>
        <end position="129"/>
    </location>
</feature>
<organism evidence="2">
    <name type="scientific">Pyricularia oryzae (strain Y34)</name>
    <name type="common">Rice blast fungus</name>
    <name type="synonym">Magnaporthe oryzae</name>
    <dbReference type="NCBI Taxonomy" id="1143189"/>
    <lineage>
        <taxon>Eukaryota</taxon>
        <taxon>Fungi</taxon>
        <taxon>Dikarya</taxon>
        <taxon>Ascomycota</taxon>
        <taxon>Pezizomycotina</taxon>
        <taxon>Sordariomycetes</taxon>
        <taxon>Sordariomycetidae</taxon>
        <taxon>Magnaporthales</taxon>
        <taxon>Pyriculariaceae</taxon>
        <taxon>Pyricularia</taxon>
    </lineage>
</organism>
<evidence type="ECO:0000256" key="1">
    <source>
        <dbReference type="SAM" id="MobiDB-lite"/>
    </source>
</evidence>
<sequence>MWWHVAKTWAARQLLWKAGRSPGTQSWKEERRVDAIPYSFKLPMMATILEVRIVQNLGLGLRSASCNHKRLLIAFKKLFPAIKTQLYRDQHEKINRKIYKQRVRPGPSTHPYLAYSHSSQPQGSLHKFGRTPQSIDFNEKLRQKLQLQRCPSSKKAHSELFIDSGDSFVD</sequence>
<dbReference type="EMBL" id="JH793483">
    <property type="protein sequence ID" value="ELQ35890.1"/>
    <property type="molecule type" value="Genomic_DNA"/>
</dbReference>
<dbReference type="Proteomes" id="UP000011086">
    <property type="component" value="Unassembled WGS sequence"/>
</dbReference>
<protein>
    <submittedName>
        <fullName evidence="2">Uncharacterized protein</fullName>
    </submittedName>
</protein>
<evidence type="ECO:0000313" key="2">
    <source>
        <dbReference type="EMBL" id="ELQ35890.1"/>
    </source>
</evidence>
<dbReference type="AlphaFoldDB" id="A0AA97NT73"/>
<gene>
    <name evidence="2" type="ORF">OOU_Y34scaffold00683g2</name>
</gene>
<accession>A0AA97NT73</accession>